<evidence type="ECO:0000313" key="1">
    <source>
        <dbReference type="EMBL" id="PAV16744.1"/>
    </source>
</evidence>
<dbReference type="AlphaFoldDB" id="A0A286UB41"/>
<dbReference type="InParanoid" id="A0A286UB41"/>
<gene>
    <name evidence="1" type="ORF">PNOK_0836400</name>
</gene>
<keyword evidence="2" id="KW-1185">Reference proteome</keyword>
<comment type="caution">
    <text evidence="1">The sequence shown here is derived from an EMBL/GenBank/DDBJ whole genome shotgun (WGS) entry which is preliminary data.</text>
</comment>
<organism evidence="1 2">
    <name type="scientific">Pyrrhoderma noxium</name>
    <dbReference type="NCBI Taxonomy" id="2282107"/>
    <lineage>
        <taxon>Eukaryota</taxon>
        <taxon>Fungi</taxon>
        <taxon>Dikarya</taxon>
        <taxon>Basidiomycota</taxon>
        <taxon>Agaricomycotina</taxon>
        <taxon>Agaricomycetes</taxon>
        <taxon>Hymenochaetales</taxon>
        <taxon>Hymenochaetaceae</taxon>
        <taxon>Pyrrhoderma</taxon>
    </lineage>
</organism>
<name>A0A286UB41_9AGAM</name>
<evidence type="ECO:0000313" key="2">
    <source>
        <dbReference type="Proteomes" id="UP000217199"/>
    </source>
</evidence>
<proteinExistence type="predicted"/>
<sequence>MNKSAKKIKNLEGMKYNERRAKEEEGVGSLASKTIIKFIIRDSRVFRSRIELHTGSKCGSHCLVLFSKHSPTPIPTGFVSISYHHINKYHWIGKGRVVSFNIFFGRDISNSLRTSF</sequence>
<reference evidence="1 2" key="1">
    <citation type="journal article" date="2017" name="Mol. Ecol.">
        <title>Comparative and population genomic landscape of Phellinus noxius: A hypervariable fungus causing root rot in trees.</title>
        <authorList>
            <person name="Chung C.L."/>
            <person name="Lee T.J."/>
            <person name="Akiba M."/>
            <person name="Lee H.H."/>
            <person name="Kuo T.H."/>
            <person name="Liu D."/>
            <person name="Ke H.M."/>
            <person name="Yokoi T."/>
            <person name="Roa M.B."/>
            <person name="Lu M.J."/>
            <person name="Chang Y.Y."/>
            <person name="Ann P.J."/>
            <person name="Tsai J.N."/>
            <person name="Chen C.Y."/>
            <person name="Tzean S.S."/>
            <person name="Ota Y."/>
            <person name="Hattori T."/>
            <person name="Sahashi N."/>
            <person name="Liou R.F."/>
            <person name="Kikuchi T."/>
            <person name="Tsai I.J."/>
        </authorList>
    </citation>
    <scope>NUCLEOTIDE SEQUENCE [LARGE SCALE GENOMIC DNA]</scope>
    <source>
        <strain evidence="1 2">FFPRI411160</strain>
    </source>
</reference>
<dbReference type="EMBL" id="NBII01000008">
    <property type="protein sequence ID" value="PAV16744.1"/>
    <property type="molecule type" value="Genomic_DNA"/>
</dbReference>
<dbReference type="Proteomes" id="UP000217199">
    <property type="component" value="Unassembled WGS sequence"/>
</dbReference>
<accession>A0A286UB41</accession>
<protein>
    <submittedName>
        <fullName evidence="1">Uncharacterized protein</fullName>
    </submittedName>
</protein>